<reference evidence="3" key="2">
    <citation type="submission" date="2025-08" db="UniProtKB">
        <authorList>
            <consortium name="RefSeq"/>
        </authorList>
    </citation>
    <scope>IDENTIFICATION</scope>
    <source>
        <tissue evidence="3">Leaf</tissue>
    </source>
</reference>
<dbReference type="RefSeq" id="XP_010514844.1">
    <property type="nucleotide sequence ID" value="XM_010516542.2"/>
</dbReference>
<sequence>MVQQGVFHNDGGWEKPRKYVKRALDFQAHVPSVGVENSSSYHQNRHHGSVWDQKRSHGAGAMVLGGKRGVQVGSGEQLGQALSFPLNRKGSGSAWPKPLYKAKSGQKDQRMQEVLGEDSAAIGLVDSQRDTVMESSSQYGAGEELVGSDFNEATDDLLEEGESPNGNYQEEGEVAIGQGNNLEEGLGSGSTDPTEDDLKGDGHKKRGKGIQRSKATDGKPAGGGRPVKKGMVALPKPPAHT</sequence>
<feature type="compositionally biased region" description="Basic residues" evidence="1">
    <location>
        <begin position="202"/>
        <end position="211"/>
    </location>
</feature>
<keyword evidence="2" id="KW-1185">Reference proteome</keyword>
<evidence type="ECO:0000313" key="3">
    <source>
        <dbReference type="RefSeq" id="XP_010514844.1"/>
    </source>
</evidence>
<accession>A0ABM0ZF16</accession>
<gene>
    <name evidence="3" type="primary">LOC104790758</name>
</gene>
<proteinExistence type="predicted"/>
<dbReference type="GeneID" id="104790758"/>
<feature type="region of interest" description="Disordered" evidence="1">
    <location>
        <begin position="151"/>
        <end position="241"/>
    </location>
</feature>
<evidence type="ECO:0000313" key="2">
    <source>
        <dbReference type="Proteomes" id="UP000694864"/>
    </source>
</evidence>
<reference evidence="2" key="1">
    <citation type="journal article" date="2014" name="Nat. Commun.">
        <title>The emerging biofuel crop Camelina sativa retains a highly undifferentiated hexaploid genome structure.</title>
        <authorList>
            <person name="Kagale S."/>
            <person name="Koh C."/>
            <person name="Nixon J."/>
            <person name="Bollina V."/>
            <person name="Clarke W.E."/>
            <person name="Tuteja R."/>
            <person name="Spillane C."/>
            <person name="Robinson S.J."/>
            <person name="Links M.G."/>
            <person name="Clarke C."/>
            <person name="Higgins E.E."/>
            <person name="Huebert T."/>
            <person name="Sharpe A.G."/>
            <person name="Parkin I.A."/>
        </authorList>
    </citation>
    <scope>NUCLEOTIDE SEQUENCE [LARGE SCALE GENOMIC DNA]</scope>
    <source>
        <strain evidence="2">cv. DH55</strain>
    </source>
</reference>
<dbReference type="Proteomes" id="UP000694864">
    <property type="component" value="Chromosome 6"/>
</dbReference>
<organism evidence="2 3">
    <name type="scientific">Camelina sativa</name>
    <name type="common">False flax</name>
    <name type="synonym">Myagrum sativum</name>
    <dbReference type="NCBI Taxonomy" id="90675"/>
    <lineage>
        <taxon>Eukaryota</taxon>
        <taxon>Viridiplantae</taxon>
        <taxon>Streptophyta</taxon>
        <taxon>Embryophyta</taxon>
        <taxon>Tracheophyta</taxon>
        <taxon>Spermatophyta</taxon>
        <taxon>Magnoliopsida</taxon>
        <taxon>eudicotyledons</taxon>
        <taxon>Gunneridae</taxon>
        <taxon>Pentapetalae</taxon>
        <taxon>rosids</taxon>
        <taxon>malvids</taxon>
        <taxon>Brassicales</taxon>
        <taxon>Brassicaceae</taxon>
        <taxon>Camelineae</taxon>
        <taxon>Camelina</taxon>
    </lineage>
</organism>
<name>A0ABM0ZF16_CAMSA</name>
<evidence type="ECO:0000256" key="1">
    <source>
        <dbReference type="SAM" id="MobiDB-lite"/>
    </source>
</evidence>
<protein>
    <submittedName>
        <fullName evidence="3">Uncharacterized protein LOC104790758</fullName>
    </submittedName>
</protein>
<feature type="compositionally biased region" description="Acidic residues" evidence="1">
    <location>
        <begin position="152"/>
        <end position="162"/>
    </location>
</feature>